<reference evidence="3 4" key="1">
    <citation type="journal article" date="2015" name="Stand. Genomic Sci.">
        <title>Genomic Encyclopedia of Bacterial and Archaeal Type Strains, Phase III: the genomes of soil and plant-associated and newly described type strains.</title>
        <authorList>
            <person name="Whitman W.B."/>
            <person name="Woyke T."/>
            <person name="Klenk H.P."/>
            <person name="Zhou Y."/>
            <person name="Lilburn T.G."/>
            <person name="Beck B.J."/>
            <person name="De Vos P."/>
            <person name="Vandamme P."/>
            <person name="Eisen J.A."/>
            <person name="Garrity G."/>
            <person name="Hugenholtz P."/>
            <person name="Kyrpides N.C."/>
        </authorList>
    </citation>
    <scope>NUCLEOTIDE SEQUENCE [LARGE SCALE GENOMIC DNA]</scope>
    <source>
        <strain evidence="3 4">CECT 8445</strain>
    </source>
</reference>
<gene>
    <name evidence="3" type="ORF">DFQ05_0398</name>
</gene>
<evidence type="ECO:0000256" key="1">
    <source>
        <dbReference type="SAM" id="Phobius"/>
    </source>
</evidence>
<keyword evidence="1" id="KW-0812">Transmembrane</keyword>
<dbReference type="AlphaFoldDB" id="A0A4R1KUM2"/>
<name>A0A4R1KUM2_9FLAO</name>
<keyword evidence="4" id="KW-1185">Reference proteome</keyword>
<dbReference type="InterPro" id="IPR003594">
    <property type="entry name" value="HATPase_dom"/>
</dbReference>
<organism evidence="3 4">
    <name type="scientific">Winogradskyella wandonensis</name>
    <dbReference type="NCBI Taxonomy" id="1442586"/>
    <lineage>
        <taxon>Bacteria</taxon>
        <taxon>Pseudomonadati</taxon>
        <taxon>Bacteroidota</taxon>
        <taxon>Flavobacteriia</taxon>
        <taxon>Flavobacteriales</taxon>
        <taxon>Flavobacteriaceae</taxon>
        <taxon>Winogradskyella</taxon>
    </lineage>
</organism>
<dbReference type="InterPro" id="IPR005467">
    <property type="entry name" value="His_kinase_dom"/>
</dbReference>
<dbReference type="Proteomes" id="UP000295714">
    <property type="component" value="Unassembled WGS sequence"/>
</dbReference>
<dbReference type="InterPro" id="IPR036890">
    <property type="entry name" value="HATPase_C_sf"/>
</dbReference>
<dbReference type="PANTHER" id="PTHR34220">
    <property type="entry name" value="SENSOR HISTIDINE KINASE YPDA"/>
    <property type="match status" value="1"/>
</dbReference>
<sequence>MIRLTLYLSHMSTVMKNIKLKELVIIFGFYLFFSVLYRIVLWYNMMKFREDGIWGWANPEGYWYMSGMQYFFYFLASIVIWFLGVRLLKDRPKLLQIAVVVILIPITVYFVREWRYLLLDAMGETHLTGTGSVWDWYIPTLFMMIQFGCFFAYRYFKENQQKLKIEGELKTAALKSELSALKAQLNPHFLYNIFNTISASVPPENEKTRRLIAELSDLFRYQLKASQVEKVPLREELEFVNKYLALEKERFQERLKVSINVEENLLDEMVPPMLLQPLVENSVKHGLSSLIEGGEISISIFKKEDKLHFEIADTGIGIENKLSVFDKGIGLTNTKLRLEKMYQTTLNLSDNSPKGLKISFTL</sequence>
<proteinExistence type="predicted"/>
<dbReference type="SUPFAM" id="SSF55874">
    <property type="entry name" value="ATPase domain of HSP90 chaperone/DNA topoisomerase II/histidine kinase"/>
    <property type="match status" value="1"/>
</dbReference>
<evidence type="ECO:0000259" key="2">
    <source>
        <dbReference type="PROSITE" id="PS50109"/>
    </source>
</evidence>
<feature type="transmembrane region" description="Helical" evidence="1">
    <location>
        <begin position="61"/>
        <end position="82"/>
    </location>
</feature>
<dbReference type="Gene3D" id="3.30.565.10">
    <property type="entry name" value="Histidine kinase-like ATPase, C-terminal domain"/>
    <property type="match status" value="1"/>
</dbReference>
<feature type="transmembrane region" description="Helical" evidence="1">
    <location>
        <begin position="136"/>
        <end position="156"/>
    </location>
</feature>
<comment type="caution">
    <text evidence="3">The sequence shown here is derived from an EMBL/GenBank/DDBJ whole genome shotgun (WGS) entry which is preliminary data.</text>
</comment>
<dbReference type="InterPro" id="IPR050640">
    <property type="entry name" value="Bact_2-comp_sensor_kinase"/>
</dbReference>
<evidence type="ECO:0000313" key="3">
    <source>
        <dbReference type="EMBL" id="TCK68888.1"/>
    </source>
</evidence>
<feature type="transmembrane region" description="Helical" evidence="1">
    <location>
        <begin position="20"/>
        <end position="41"/>
    </location>
</feature>
<dbReference type="GO" id="GO:0016020">
    <property type="term" value="C:membrane"/>
    <property type="evidence" value="ECO:0007669"/>
    <property type="project" value="InterPro"/>
</dbReference>
<dbReference type="GO" id="GO:0000155">
    <property type="term" value="F:phosphorelay sensor kinase activity"/>
    <property type="evidence" value="ECO:0007669"/>
    <property type="project" value="InterPro"/>
</dbReference>
<dbReference type="PANTHER" id="PTHR34220:SF7">
    <property type="entry name" value="SENSOR HISTIDINE KINASE YPDA"/>
    <property type="match status" value="1"/>
</dbReference>
<dbReference type="PROSITE" id="PS50109">
    <property type="entry name" value="HIS_KIN"/>
    <property type="match status" value="1"/>
</dbReference>
<dbReference type="InterPro" id="IPR010559">
    <property type="entry name" value="Sig_transdc_His_kin_internal"/>
</dbReference>
<dbReference type="Pfam" id="PF02518">
    <property type="entry name" value="HATPase_c"/>
    <property type="match status" value="1"/>
</dbReference>
<keyword evidence="1" id="KW-0472">Membrane</keyword>
<dbReference type="EMBL" id="SMGI01000001">
    <property type="protein sequence ID" value="TCK68888.1"/>
    <property type="molecule type" value="Genomic_DNA"/>
</dbReference>
<dbReference type="Pfam" id="PF06580">
    <property type="entry name" value="His_kinase"/>
    <property type="match status" value="1"/>
</dbReference>
<accession>A0A4R1KUM2</accession>
<evidence type="ECO:0000313" key="4">
    <source>
        <dbReference type="Proteomes" id="UP000295714"/>
    </source>
</evidence>
<feature type="transmembrane region" description="Helical" evidence="1">
    <location>
        <begin position="94"/>
        <end position="112"/>
    </location>
</feature>
<keyword evidence="3" id="KW-0418">Kinase</keyword>
<keyword evidence="1" id="KW-1133">Transmembrane helix</keyword>
<feature type="domain" description="Histidine kinase" evidence="2">
    <location>
        <begin position="169"/>
        <end position="362"/>
    </location>
</feature>
<keyword evidence="3" id="KW-0808">Transferase</keyword>
<protein>
    <submittedName>
        <fullName evidence="3">Histidine kinase/DNA gyrase B/HSP90-like ATPase</fullName>
    </submittedName>
</protein>